<dbReference type="HOGENOM" id="CLU_1425919_0_0_7"/>
<dbReference type="Proteomes" id="UP000000602">
    <property type="component" value="Chromosome"/>
</dbReference>
<dbReference type="Gene3D" id="1.10.238.10">
    <property type="entry name" value="EF-hand"/>
    <property type="match status" value="1"/>
</dbReference>
<feature type="chain" id="PRO_5004270417" description="EF-hand domain-containing protein" evidence="1">
    <location>
        <begin position="24"/>
        <end position="190"/>
    </location>
</feature>
<evidence type="ECO:0000313" key="4">
    <source>
        <dbReference type="Proteomes" id="UP000000602"/>
    </source>
</evidence>
<accession>Q6AMA7</accession>
<reference evidence="4" key="1">
    <citation type="journal article" date="2004" name="Environ. Microbiol.">
        <title>The genome of Desulfotalea psychrophila, a sulfate-reducing bacterium from permanently cold Arctic sediments.</title>
        <authorList>
            <person name="Rabus R."/>
            <person name="Ruepp A."/>
            <person name="Frickey T."/>
            <person name="Rattei T."/>
            <person name="Fartmann B."/>
            <person name="Stark M."/>
            <person name="Bauer M."/>
            <person name="Zibat A."/>
            <person name="Lombardot T."/>
            <person name="Becker I."/>
            <person name="Amann J."/>
            <person name="Gellner K."/>
            <person name="Teeling H."/>
            <person name="Leuschner W.D."/>
            <person name="Gloeckner F.-O."/>
            <person name="Lupas A.N."/>
            <person name="Amann R."/>
            <person name="Klenk H.-P."/>
        </authorList>
    </citation>
    <scope>NUCLEOTIDE SEQUENCE [LARGE SCALE GENOMIC DNA]</scope>
    <source>
        <strain evidence="4">DSM 12343 / LSv54</strain>
    </source>
</reference>
<dbReference type="InterPro" id="IPR011992">
    <property type="entry name" value="EF-hand-dom_pair"/>
</dbReference>
<keyword evidence="1" id="KW-0732">Signal</keyword>
<evidence type="ECO:0000259" key="2">
    <source>
        <dbReference type="PROSITE" id="PS50222"/>
    </source>
</evidence>
<evidence type="ECO:0000256" key="1">
    <source>
        <dbReference type="SAM" id="SignalP"/>
    </source>
</evidence>
<name>Q6AMA7_DESPS</name>
<feature type="signal peptide" evidence="1">
    <location>
        <begin position="1"/>
        <end position="23"/>
    </location>
</feature>
<keyword evidence="4" id="KW-1185">Reference proteome</keyword>
<dbReference type="AlphaFoldDB" id="Q6AMA7"/>
<feature type="domain" description="EF-hand" evidence="2">
    <location>
        <begin position="157"/>
        <end position="190"/>
    </location>
</feature>
<evidence type="ECO:0000313" key="3">
    <source>
        <dbReference type="EMBL" id="CAG36518.1"/>
    </source>
</evidence>
<proteinExistence type="predicted"/>
<dbReference type="STRING" id="177439.DP1789"/>
<protein>
    <recommendedName>
        <fullName evidence="2">EF-hand domain-containing protein</fullName>
    </recommendedName>
</protein>
<dbReference type="EMBL" id="CR522870">
    <property type="protein sequence ID" value="CAG36518.1"/>
    <property type="molecule type" value="Genomic_DNA"/>
</dbReference>
<sequence length="190" mass="21221">MSMKKIIGIIVLCQFFLGSAVFATNYPEVRGTWGGMATKLNPKGETKTGKAVFVINKQEGPLFSGEKLWFGKKSSVVKEAFSGVIGVDGTSLYFAEMEGFARGQFTSPQTMSIYYLESGKKRTAIYYQMERVRFAKGFVAIDKDGDQTIMRSEITTSYPLNAERIIREADANKDGKLSKKEWNSWKSDKG</sequence>
<dbReference type="InterPro" id="IPR018247">
    <property type="entry name" value="EF_Hand_1_Ca_BS"/>
</dbReference>
<gene>
    <name evidence="3" type="ordered locus">DP1789</name>
</gene>
<dbReference type="PROSITE" id="PS00018">
    <property type="entry name" value="EF_HAND_1"/>
    <property type="match status" value="1"/>
</dbReference>
<dbReference type="GO" id="GO:0005509">
    <property type="term" value="F:calcium ion binding"/>
    <property type="evidence" value="ECO:0007669"/>
    <property type="project" value="InterPro"/>
</dbReference>
<dbReference type="KEGG" id="dps:DP1789"/>
<dbReference type="SUPFAM" id="SSF47473">
    <property type="entry name" value="EF-hand"/>
    <property type="match status" value="1"/>
</dbReference>
<dbReference type="PROSITE" id="PS50222">
    <property type="entry name" value="EF_HAND_2"/>
    <property type="match status" value="1"/>
</dbReference>
<organism evidence="3 4">
    <name type="scientific">Desulfotalea psychrophila (strain LSv54 / DSM 12343)</name>
    <dbReference type="NCBI Taxonomy" id="177439"/>
    <lineage>
        <taxon>Bacteria</taxon>
        <taxon>Pseudomonadati</taxon>
        <taxon>Thermodesulfobacteriota</taxon>
        <taxon>Desulfobulbia</taxon>
        <taxon>Desulfobulbales</taxon>
        <taxon>Desulfocapsaceae</taxon>
        <taxon>Desulfotalea</taxon>
    </lineage>
</organism>
<dbReference type="Pfam" id="PF13202">
    <property type="entry name" value="EF-hand_5"/>
    <property type="match status" value="1"/>
</dbReference>
<dbReference type="InterPro" id="IPR002048">
    <property type="entry name" value="EF_hand_dom"/>
</dbReference>